<evidence type="ECO:0000313" key="2">
    <source>
        <dbReference type="Proteomes" id="UP001165083"/>
    </source>
</evidence>
<keyword evidence="2" id="KW-1185">Reference proteome</keyword>
<proteinExistence type="predicted"/>
<dbReference type="Gene3D" id="1.25.10.10">
    <property type="entry name" value="Leucine-rich Repeat Variant"/>
    <property type="match status" value="1"/>
</dbReference>
<dbReference type="Proteomes" id="UP001165083">
    <property type="component" value="Unassembled WGS sequence"/>
</dbReference>
<gene>
    <name evidence="1" type="ORF">Plil01_001828700</name>
</gene>
<dbReference type="AlphaFoldDB" id="A0A9W7DD10"/>
<accession>A0A9W7DD10</accession>
<dbReference type="InterPro" id="IPR016024">
    <property type="entry name" value="ARM-type_fold"/>
</dbReference>
<evidence type="ECO:0000313" key="1">
    <source>
        <dbReference type="EMBL" id="GMF65660.1"/>
    </source>
</evidence>
<sequence>MFKLAVRVGFYAFRVRDFIRAITTQECASISSALLNGDDQNILDAVVYCTRVAEADGRKKLLAAKLVTPLVQLLEHDSDTIVIWSLDVLGNISKDALAQSTAVTEEAIPKAVKLLRTGTEVQRGFAAYLLGQLSSNYRSNSLEIEEAGAVPFLVGLFFFLEEPTLMFRKVLQHIHLAALLPTMTLFVLRSLR</sequence>
<organism evidence="1 2">
    <name type="scientific">Phytophthora lilii</name>
    <dbReference type="NCBI Taxonomy" id="2077276"/>
    <lineage>
        <taxon>Eukaryota</taxon>
        <taxon>Sar</taxon>
        <taxon>Stramenopiles</taxon>
        <taxon>Oomycota</taxon>
        <taxon>Peronosporomycetes</taxon>
        <taxon>Peronosporales</taxon>
        <taxon>Peronosporaceae</taxon>
        <taxon>Phytophthora</taxon>
    </lineage>
</organism>
<reference evidence="1" key="1">
    <citation type="submission" date="2023-04" db="EMBL/GenBank/DDBJ databases">
        <title>Phytophthora lilii NBRC 32176.</title>
        <authorList>
            <person name="Ichikawa N."/>
            <person name="Sato H."/>
            <person name="Tonouchi N."/>
        </authorList>
    </citation>
    <scope>NUCLEOTIDE SEQUENCE</scope>
    <source>
        <strain evidence="1">NBRC 32176</strain>
    </source>
</reference>
<dbReference type="EMBL" id="BSXW01012492">
    <property type="protein sequence ID" value="GMF65660.1"/>
    <property type="molecule type" value="Genomic_DNA"/>
</dbReference>
<dbReference type="InterPro" id="IPR011989">
    <property type="entry name" value="ARM-like"/>
</dbReference>
<comment type="caution">
    <text evidence="1">The sequence shown here is derived from an EMBL/GenBank/DDBJ whole genome shotgun (WGS) entry which is preliminary data.</text>
</comment>
<protein>
    <submittedName>
        <fullName evidence="1">Unnamed protein product</fullName>
    </submittedName>
</protein>
<dbReference type="OrthoDB" id="7537227at2759"/>
<dbReference type="SUPFAM" id="SSF48371">
    <property type="entry name" value="ARM repeat"/>
    <property type="match status" value="1"/>
</dbReference>
<name>A0A9W7DD10_9STRA</name>